<proteinExistence type="predicted"/>
<organism evidence="1 2">
    <name type="scientific">Caerostris extrusa</name>
    <name type="common">Bark spider</name>
    <name type="synonym">Caerostris bankana</name>
    <dbReference type="NCBI Taxonomy" id="172846"/>
    <lineage>
        <taxon>Eukaryota</taxon>
        <taxon>Metazoa</taxon>
        <taxon>Ecdysozoa</taxon>
        <taxon>Arthropoda</taxon>
        <taxon>Chelicerata</taxon>
        <taxon>Arachnida</taxon>
        <taxon>Araneae</taxon>
        <taxon>Araneomorphae</taxon>
        <taxon>Entelegynae</taxon>
        <taxon>Araneoidea</taxon>
        <taxon>Araneidae</taxon>
        <taxon>Caerostris</taxon>
    </lineage>
</organism>
<protein>
    <submittedName>
        <fullName evidence="1">Uncharacterized protein</fullName>
    </submittedName>
</protein>
<dbReference type="AlphaFoldDB" id="A0AAV4THV1"/>
<name>A0AAV4THV1_CAEEX</name>
<gene>
    <name evidence="1" type="ORF">CEXT_68931</name>
</gene>
<dbReference type="Proteomes" id="UP001054945">
    <property type="component" value="Unassembled WGS sequence"/>
</dbReference>
<sequence>MHGGLAQDTLNAHLAWSAIAYHSLVMIAMTAHQSGWRGSRRAGAFLSAHRTEHVEKSFRSRASLYFPCPPGMLYPESRLLSAALMRGRVYRIRATLLRLCFQTKHESERVADRQKKRHTAESMATVSLFKQAARCGETSPS</sequence>
<accession>A0AAV4THV1</accession>
<evidence type="ECO:0000313" key="1">
    <source>
        <dbReference type="EMBL" id="GIY44477.1"/>
    </source>
</evidence>
<keyword evidence="2" id="KW-1185">Reference proteome</keyword>
<comment type="caution">
    <text evidence="1">The sequence shown here is derived from an EMBL/GenBank/DDBJ whole genome shotgun (WGS) entry which is preliminary data.</text>
</comment>
<reference evidence="1 2" key="1">
    <citation type="submission" date="2021-06" db="EMBL/GenBank/DDBJ databases">
        <title>Caerostris extrusa draft genome.</title>
        <authorList>
            <person name="Kono N."/>
            <person name="Arakawa K."/>
        </authorList>
    </citation>
    <scope>NUCLEOTIDE SEQUENCE [LARGE SCALE GENOMIC DNA]</scope>
</reference>
<dbReference type="EMBL" id="BPLR01011148">
    <property type="protein sequence ID" value="GIY44477.1"/>
    <property type="molecule type" value="Genomic_DNA"/>
</dbReference>
<evidence type="ECO:0000313" key="2">
    <source>
        <dbReference type="Proteomes" id="UP001054945"/>
    </source>
</evidence>